<dbReference type="KEGG" id="aup:AsAng_0043360"/>
<accession>A0A915YIG2</accession>
<feature type="domain" description="Cupin type-2" evidence="1">
    <location>
        <begin position="40"/>
        <end position="96"/>
    </location>
</feature>
<dbReference type="RefSeq" id="WP_264788858.1">
    <property type="nucleotide sequence ID" value="NZ_AP026867.1"/>
</dbReference>
<keyword evidence="3" id="KW-1185">Reference proteome</keyword>
<dbReference type="InterPro" id="IPR014710">
    <property type="entry name" value="RmlC-like_jellyroll"/>
</dbReference>
<evidence type="ECO:0000313" key="2">
    <source>
        <dbReference type="EMBL" id="BDS13597.1"/>
    </source>
</evidence>
<dbReference type="PANTHER" id="PTHR37694:SF1">
    <property type="entry name" value="SLR8022 PROTEIN"/>
    <property type="match status" value="1"/>
</dbReference>
<sequence>MKKASFLEEIVFNDSRPAIKLIVESKFSKEIRIAFNANQVMKEHQTAYPIVVQIIKGEIAFGVKGEILTLKEGDMIALEGNVPHDLKANKESIVRLTLSKLDKVARVESVTH</sequence>
<name>A0A915YIG2_9BACT</name>
<organism evidence="2 3">
    <name type="scientific">Aureispira anguillae</name>
    <dbReference type="NCBI Taxonomy" id="2864201"/>
    <lineage>
        <taxon>Bacteria</taxon>
        <taxon>Pseudomonadati</taxon>
        <taxon>Bacteroidota</taxon>
        <taxon>Saprospiria</taxon>
        <taxon>Saprospirales</taxon>
        <taxon>Saprospiraceae</taxon>
        <taxon>Aureispira</taxon>
    </lineage>
</organism>
<evidence type="ECO:0000259" key="1">
    <source>
        <dbReference type="Pfam" id="PF07883"/>
    </source>
</evidence>
<reference evidence="2" key="1">
    <citation type="submission" date="2022-09" db="EMBL/GenBank/DDBJ databases">
        <title>Aureispira anguillicida sp. nov., isolated from Leptocephalus of Japanese eel Anguilla japonica.</title>
        <authorList>
            <person name="Yuasa K."/>
            <person name="Mekata T."/>
            <person name="Ikunari K."/>
        </authorList>
    </citation>
    <scope>NUCLEOTIDE SEQUENCE</scope>
    <source>
        <strain evidence="2">EL160426</strain>
    </source>
</reference>
<dbReference type="AlphaFoldDB" id="A0A915YIG2"/>
<dbReference type="PANTHER" id="PTHR37694">
    <property type="entry name" value="SLR8022 PROTEIN"/>
    <property type="match status" value="1"/>
</dbReference>
<evidence type="ECO:0000313" key="3">
    <source>
        <dbReference type="Proteomes" id="UP001060919"/>
    </source>
</evidence>
<dbReference type="Pfam" id="PF07883">
    <property type="entry name" value="Cupin_2"/>
    <property type="match status" value="1"/>
</dbReference>
<dbReference type="EMBL" id="AP026867">
    <property type="protein sequence ID" value="BDS13597.1"/>
    <property type="molecule type" value="Genomic_DNA"/>
</dbReference>
<dbReference type="InterPro" id="IPR011051">
    <property type="entry name" value="RmlC_Cupin_sf"/>
</dbReference>
<dbReference type="Gene3D" id="2.60.120.10">
    <property type="entry name" value="Jelly Rolls"/>
    <property type="match status" value="1"/>
</dbReference>
<protein>
    <submittedName>
        <fullName evidence="2">Cupin domain-containing protein</fullName>
    </submittedName>
</protein>
<dbReference type="CDD" id="cd02230">
    <property type="entry name" value="cupin_HP0902-like"/>
    <property type="match status" value="1"/>
</dbReference>
<dbReference type="Proteomes" id="UP001060919">
    <property type="component" value="Chromosome"/>
</dbReference>
<proteinExistence type="predicted"/>
<dbReference type="InterPro" id="IPR013096">
    <property type="entry name" value="Cupin_2"/>
</dbReference>
<gene>
    <name evidence="2" type="ORF">AsAng_0043360</name>
</gene>
<dbReference type="SUPFAM" id="SSF51182">
    <property type="entry name" value="RmlC-like cupins"/>
    <property type="match status" value="1"/>
</dbReference>